<feature type="transmembrane region" description="Helical" evidence="7">
    <location>
        <begin position="207"/>
        <end position="226"/>
    </location>
</feature>
<dbReference type="Proteomes" id="UP001583177">
    <property type="component" value="Unassembled WGS sequence"/>
</dbReference>
<sequence>MGMYADDWAILGTLCLGIPGTIVLCVRVVPNGSGKDVWTVPFYQIDEFGKWFLFMEVQYFLDIAVLKLSLLLFYLRIFPSTTIKRLLWSTVVFVSSYGVVFGIVALTQCQPLHFFWTRWDGQHQGHCVNINAIGWANAGISIFLDFWMLALPLSQLSGLQLHWKKKIGVTLMFFVGTFVTVVSILRLRALVTFATSDNPTFDNFETMIWSTLELNVGIICACMPAMRQILARIFPNVFGGEQSRARYYRYGKGDGHVATIGSAEVVPQKKGKTEWWQGLSLSRASMFVSQRMNPAVARAFRESTPVEGLPTKGIQVHRSVQVEEEMPTFVPMQNLRPQAQMPGPRRSEMKSSFDYF</sequence>
<keyword evidence="3 7" id="KW-1133">Transmembrane helix</keyword>
<proteinExistence type="inferred from homology"/>
<evidence type="ECO:0000256" key="7">
    <source>
        <dbReference type="SAM" id="Phobius"/>
    </source>
</evidence>
<keyword evidence="4 7" id="KW-0472">Membrane</keyword>
<gene>
    <name evidence="9" type="ORF">Daus18300_012086</name>
</gene>
<dbReference type="PANTHER" id="PTHR33048">
    <property type="entry name" value="PTH11-LIKE INTEGRAL MEMBRANE PROTEIN (AFU_ORTHOLOGUE AFUA_5G11245)"/>
    <property type="match status" value="1"/>
</dbReference>
<feature type="compositionally biased region" description="Basic and acidic residues" evidence="6">
    <location>
        <begin position="345"/>
        <end position="356"/>
    </location>
</feature>
<feature type="transmembrane region" description="Helical" evidence="7">
    <location>
        <begin position="86"/>
        <end position="108"/>
    </location>
</feature>
<keyword evidence="2 7" id="KW-0812">Transmembrane</keyword>
<dbReference type="EMBL" id="JAWRVE010000157">
    <property type="protein sequence ID" value="KAL1852755.1"/>
    <property type="molecule type" value="Genomic_DNA"/>
</dbReference>
<comment type="caution">
    <text evidence="9">The sequence shown here is derived from an EMBL/GenBank/DDBJ whole genome shotgun (WGS) entry which is preliminary data.</text>
</comment>
<reference evidence="9 10" key="1">
    <citation type="journal article" date="2024" name="IMA Fungus">
        <title>IMA Genome - F19 : A genome assembly and annotation guide to empower mycologists, including annotated draft genome sequences of Ceratocystis pirilliformis, Diaporthe australafricana, Fusarium ophioides, Paecilomyces lecythidis, and Sporothrix stenoceras.</title>
        <authorList>
            <person name="Aylward J."/>
            <person name="Wilson A.M."/>
            <person name="Visagie C.M."/>
            <person name="Spraker J."/>
            <person name="Barnes I."/>
            <person name="Buitendag C."/>
            <person name="Ceriani C."/>
            <person name="Del Mar Angel L."/>
            <person name="du Plessis D."/>
            <person name="Fuchs T."/>
            <person name="Gasser K."/>
            <person name="Kramer D."/>
            <person name="Li W."/>
            <person name="Munsamy K."/>
            <person name="Piso A."/>
            <person name="Price J.L."/>
            <person name="Sonnekus B."/>
            <person name="Thomas C."/>
            <person name="van der Nest A."/>
            <person name="van Dijk A."/>
            <person name="van Heerden A."/>
            <person name="van Vuuren N."/>
            <person name="Yilmaz N."/>
            <person name="Duong T.A."/>
            <person name="van der Merwe N.A."/>
            <person name="Wingfield M.J."/>
            <person name="Wingfield B.D."/>
        </authorList>
    </citation>
    <scope>NUCLEOTIDE SEQUENCE [LARGE SCALE GENOMIC DNA]</scope>
    <source>
        <strain evidence="9 10">CMW 18300</strain>
    </source>
</reference>
<dbReference type="PANTHER" id="PTHR33048:SF143">
    <property type="entry name" value="EXTRACELLULAR MEMBRANE PROTEIN CFEM DOMAIN-CONTAINING PROTEIN-RELATED"/>
    <property type="match status" value="1"/>
</dbReference>
<evidence type="ECO:0000313" key="9">
    <source>
        <dbReference type="EMBL" id="KAL1852755.1"/>
    </source>
</evidence>
<keyword evidence="10" id="KW-1185">Reference proteome</keyword>
<dbReference type="InterPro" id="IPR049326">
    <property type="entry name" value="Rhodopsin_dom_fungi"/>
</dbReference>
<feature type="region of interest" description="Disordered" evidence="6">
    <location>
        <begin position="336"/>
        <end position="356"/>
    </location>
</feature>
<evidence type="ECO:0000256" key="6">
    <source>
        <dbReference type="SAM" id="MobiDB-lite"/>
    </source>
</evidence>
<name>A0ABR3W443_9PEZI</name>
<accession>A0ABR3W443</accession>
<evidence type="ECO:0000313" key="10">
    <source>
        <dbReference type="Proteomes" id="UP001583177"/>
    </source>
</evidence>
<evidence type="ECO:0000256" key="5">
    <source>
        <dbReference type="ARBA" id="ARBA00038359"/>
    </source>
</evidence>
<feature type="domain" description="Rhodopsin" evidence="8">
    <location>
        <begin position="3"/>
        <end position="232"/>
    </location>
</feature>
<evidence type="ECO:0000259" key="8">
    <source>
        <dbReference type="Pfam" id="PF20684"/>
    </source>
</evidence>
<feature type="transmembrane region" description="Helical" evidence="7">
    <location>
        <begin position="128"/>
        <end position="147"/>
    </location>
</feature>
<comment type="similarity">
    <text evidence="5">Belongs to the SAT4 family.</text>
</comment>
<dbReference type="Pfam" id="PF20684">
    <property type="entry name" value="Fung_rhodopsin"/>
    <property type="match status" value="1"/>
</dbReference>
<feature type="transmembrane region" description="Helical" evidence="7">
    <location>
        <begin position="167"/>
        <end position="187"/>
    </location>
</feature>
<organism evidence="9 10">
    <name type="scientific">Diaporthe australafricana</name>
    <dbReference type="NCBI Taxonomy" id="127596"/>
    <lineage>
        <taxon>Eukaryota</taxon>
        <taxon>Fungi</taxon>
        <taxon>Dikarya</taxon>
        <taxon>Ascomycota</taxon>
        <taxon>Pezizomycotina</taxon>
        <taxon>Sordariomycetes</taxon>
        <taxon>Sordariomycetidae</taxon>
        <taxon>Diaporthales</taxon>
        <taxon>Diaporthaceae</taxon>
        <taxon>Diaporthe</taxon>
    </lineage>
</organism>
<feature type="transmembrane region" description="Helical" evidence="7">
    <location>
        <begin position="49"/>
        <end position="74"/>
    </location>
</feature>
<evidence type="ECO:0000256" key="3">
    <source>
        <dbReference type="ARBA" id="ARBA00022989"/>
    </source>
</evidence>
<evidence type="ECO:0000256" key="4">
    <source>
        <dbReference type="ARBA" id="ARBA00023136"/>
    </source>
</evidence>
<evidence type="ECO:0000256" key="1">
    <source>
        <dbReference type="ARBA" id="ARBA00004141"/>
    </source>
</evidence>
<comment type="subcellular location">
    <subcellularLocation>
        <location evidence="1">Membrane</location>
        <topology evidence="1">Multi-pass membrane protein</topology>
    </subcellularLocation>
</comment>
<evidence type="ECO:0000256" key="2">
    <source>
        <dbReference type="ARBA" id="ARBA00022692"/>
    </source>
</evidence>
<dbReference type="InterPro" id="IPR052337">
    <property type="entry name" value="SAT4-like"/>
</dbReference>
<protein>
    <recommendedName>
        <fullName evidence="8">Rhodopsin domain-containing protein</fullName>
    </recommendedName>
</protein>